<evidence type="ECO:0000313" key="2">
    <source>
        <dbReference type="Proteomes" id="UP000356253"/>
    </source>
</evidence>
<accession>A0AC61Y8N2</accession>
<protein>
    <submittedName>
        <fullName evidence="1">Uncharacterized protein</fullName>
    </submittedName>
</protein>
<dbReference type="EMBL" id="CABVMM010000008">
    <property type="protein sequence ID" value="VVV00856.1"/>
    <property type="molecule type" value="Genomic_DNA"/>
</dbReference>
<keyword evidence="2" id="KW-1185">Reference proteome</keyword>
<proteinExistence type="predicted"/>
<dbReference type="Proteomes" id="UP000356253">
    <property type="component" value="Unassembled WGS sequence"/>
</dbReference>
<organism evidence="1 2">
    <name type="scientific">Mesonia oceanica</name>
    <dbReference type="NCBI Taxonomy" id="2687242"/>
    <lineage>
        <taxon>Bacteria</taxon>
        <taxon>Pseudomonadati</taxon>
        <taxon>Bacteroidota</taxon>
        <taxon>Flavobacteriia</taxon>
        <taxon>Flavobacteriales</taxon>
        <taxon>Flavobacteriaceae</taxon>
        <taxon>Mesonia</taxon>
    </lineage>
</organism>
<reference evidence="1" key="1">
    <citation type="submission" date="2019-09" db="EMBL/GenBank/DDBJ databases">
        <authorList>
            <person name="Rodrigo-Torres L."/>
            <person name="Arahal R. D."/>
            <person name="Lucena T."/>
        </authorList>
    </citation>
    <scope>NUCLEOTIDE SEQUENCE</scope>
    <source>
        <strain evidence="1">ISS653</strain>
    </source>
</reference>
<evidence type="ECO:0000313" key="1">
    <source>
        <dbReference type="EMBL" id="VVV00856.1"/>
    </source>
</evidence>
<sequence length="147" mass="16898">MRTLVIILILSLATSCVEKNNYSETADKNIKIVKQYFEYFNNHEWQKMAEMYVETAEFKDPSLSGGIVKMTRAETIAKYSELNGIFPDIHDKLIQTYPSGEKNIIVEFVSSGTAPDHSKFELPICTIFTIENGKITKDFSYFDNFEE</sequence>
<comment type="caution">
    <text evidence="1">The sequence shown here is derived from an EMBL/GenBank/DDBJ whole genome shotgun (WGS) entry which is preliminary data.</text>
</comment>
<name>A0AC61Y8N2_9FLAO</name>
<gene>
    <name evidence="1" type="ORF">FVB9532_02132</name>
</gene>